<dbReference type="AlphaFoldDB" id="A0A7Y6A2V3"/>
<proteinExistence type="predicted"/>
<dbReference type="PANTHER" id="PTHR14136:SF17">
    <property type="entry name" value="BTB_POZ DOMAIN-CONTAINING PROTEIN KCTD9"/>
    <property type="match status" value="1"/>
</dbReference>
<dbReference type="Gene3D" id="2.160.20.80">
    <property type="entry name" value="E3 ubiquitin-protein ligase SopA"/>
    <property type="match status" value="1"/>
</dbReference>
<dbReference type="InterPro" id="IPR001646">
    <property type="entry name" value="5peptide_repeat"/>
</dbReference>
<sequence>MPGTRLELRSDCARCVGLCCVALPFARSSDFAFDKPAGAPCRHLAADLRCGIHASLRDRGMPGCTAYECFGAGQHVTQGTFRGRSWREDPELAREMFAAFPVMRHLHELLVYLTDALARPDAAAVHADLARARDEITALTDADPAQLADVDVAARRGQVGPLLERASRLVRAGRPGPGHRDADLVGARLRGADLRGADLRGAYLLGADLNGSDLRRADLLGADLRGADLRGADLSDALFVTPPQVASAHGDASTRLPRDLLPPAHW</sequence>
<evidence type="ECO:0000313" key="3">
    <source>
        <dbReference type="Proteomes" id="UP000565724"/>
    </source>
</evidence>
<dbReference type="EMBL" id="JABMCI010000068">
    <property type="protein sequence ID" value="NUU18605.1"/>
    <property type="molecule type" value="Genomic_DNA"/>
</dbReference>
<dbReference type="SUPFAM" id="SSF141571">
    <property type="entry name" value="Pentapeptide repeat-like"/>
    <property type="match status" value="1"/>
</dbReference>
<dbReference type="InterPro" id="IPR051082">
    <property type="entry name" value="Pentapeptide-BTB/POZ_domain"/>
</dbReference>
<name>A0A7Y6A2V3_9CELL</name>
<organism evidence="2 3">
    <name type="scientific">Cellulomonas humilata</name>
    <dbReference type="NCBI Taxonomy" id="144055"/>
    <lineage>
        <taxon>Bacteria</taxon>
        <taxon>Bacillati</taxon>
        <taxon>Actinomycetota</taxon>
        <taxon>Actinomycetes</taxon>
        <taxon>Micrococcales</taxon>
        <taxon>Cellulomonadaceae</taxon>
        <taxon>Cellulomonas</taxon>
    </lineage>
</organism>
<gene>
    <name evidence="2" type="ORF">HP550_15215</name>
</gene>
<accession>A0A7Y6A2V3</accession>
<evidence type="ECO:0000256" key="1">
    <source>
        <dbReference type="SAM" id="MobiDB-lite"/>
    </source>
</evidence>
<protein>
    <submittedName>
        <fullName evidence="2">Pentapeptide repeat-containing protein</fullName>
    </submittedName>
</protein>
<dbReference type="PANTHER" id="PTHR14136">
    <property type="entry name" value="BTB_POZ DOMAIN-CONTAINING PROTEIN KCTD9"/>
    <property type="match status" value="1"/>
</dbReference>
<dbReference type="Proteomes" id="UP000565724">
    <property type="component" value="Unassembled WGS sequence"/>
</dbReference>
<comment type="caution">
    <text evidence="2">The sequence shown here is derived from an EMBL/GenBank/DDBJ whole genome shotgun (WGS) entry which is preliminary data.</text>
</comment>
<evidence type="ECO:0000313" key="2">
    <source>
        <dbReference type="EMBL" id="NUU18605.1"/>
    </source>
</evidence>
<dbReference type="RefSeq" id="WP_175348534.1">
    <property type="nucleotide sequence ID" value="NZ_JABMCI010000068.1"/>
</dbReference>
<keyword evidence="3" id="KW-1185">Reference proteome</keyword>
<dbReference type="Pfam" id="PF00805">
    <property type="entry name" value="Pentapeptide"/>
    <property type="match status" value="1"/>
</dbReference>
<reference evidence="2 3" key="1">
    <citation type="submission" date="2020-05" db="EMBL/GenBank/DDBJ databases">
        <title>Genome Sequencing of Type Strains.</title>
        <authorList>
            <person name="Lemaire J.F."/>
            <person name="Inderbitzin P."/>
            <person name="Gregorio O.A."/>
            <person name="Collins S.B."/>
            <person name="Wespe N."/>
            <person name="Knight-Connoni V."/>
        </authorList>
    </citation>
    <scope>NUCLEOTIDE SEQUENCE [LARGE SCALE GENOMIC DNA]</scope>
    <source>
        <strain evidence="2 3">ATCC 25174</strain>
    </source>
</reference>
<feature type="region of interest" description="Disordered" evidence="1">
    <location>
        <begin position="244"/>
        <end position="266"/>
    </location>
</feature>